<dbReference type="Gene3D" id="1.10.3380.30">
    <property type="match status" value="1"/>
</dbReference>
<comment type="caution">
    <text evidence="7">The sequence shown here is derived from an EMBL/GenBank/DDBJ whole genome shotgun (WGS) entry which is preliminary data.</text>
</comment>
<feature type="domain" description="ATP-dependent RNA helicase Ski2/MTR4 C-terminal" evidence="5">
    <location>
        <begin position="401"/>
        <end position="431"/>
    </location>
</feature>
<evidence type="ECO:0000256" key="2">
    <source>
        <dbReference type="ARBA" id="ARBA00022801"/>
    </source>
</evidence>
<dbReference type="Pfam" id="PF13234">
    <property type="entry name" value="MTR4_beta-barrel"/>
    <property type="match status" value="1"/>
</dbReference>
<keyword evidence="4" id="KW-0067">ATP-binding</keyword>
<organism evidence="7 8">
    <name type="scientific">Vitis vinifera</name>
    <name type="common">Grape</name>
    <dbReference type="NCBI Taxonomy" id="29760"/>
    <lineage>
        <taxon>Eukaryota</taxon>
        <taxon>Viridiplantae</taxon>
        <taxon>Streptophyta</taxon>
        <taxon>Embryophyta</taxon>
        <taxon>Tracheophyta</taxon>
        <taxon>Spermatophyta</taxon>
        <taxon>Magnoliopsida</taxon>
        <taxon>eudicotyledons</taxon>
        <taxon>Gunneridae</taxon>
        <taxon>Pentapetalae</taxon>
        <taxon>rosids</taxon>
        <taxon>Vitales</taxon>
        <taxon>Vitaceae</taxon>
        <taxon>Viteae</taxon>
        <taxon>Vitis</taxon>
    </lineage>
</organism>
<keyword evidence="1" id="KW-0547">Nucleotide-binding</keyword>
<evidence type="ECO:0000256" key="1">
    <source>
        <dbReference type="ARBA" id="ARBA00022741"/>
    </source>
</evidence>
<dbReference type="GO" id="GO:0016787">
    <property type="term" value="F:hydrolase activity"/>
    <property type="evidence" value="ECO:0007669"/>
    <property type="project" value="UniProtKB-KW"/>
</dbReference>
<evidence type="ECO:0000313" key="8">
    <source>
        <dbReference type="Proteomes" id="UP000288805"/>
    </source>
</evidence>
<evidence type="ECO:0000259" key="5">
    <source>
        <dbReference type="Pfam" id="PF08148"/>
    </source>
</evidence>
<feature type="domain" description="Exosome RNA helicase MTR4-like beta-barrel" evidence="6">
    <location>
        <begin position="145"/>
        <end position="330"/>
    </location>
</feature>
<dbReference type="InterPro" id="IPR050699">
    <property type="entry name" value="RNA-DNA_Helicase"/>
</dbReference>
<sequence length="436" mass="47522">MAMGRSRSLTSGQEGISSVPSVGFGFLNLHKVKNKHCSKLEEGSLAAMGPNLSGMTTIGMTVSDSDSMKTVLGISGIIAGISRTTAGMVIVASDSGVEELAGKSSRIRSWSSIDDDGSLEEKDFEGNIVFQQTWHPWIQRTSLKVKVREGGTDWGWGVVVNVVKKAPAGGTLPSALSSSRGGGYIVDTLLHCSPGSTENGSRPKPCPPHPGEKGEMHVVPVQLSLISALSKLRISIPPDLRPLEARQSILLAVQELGTRFPQGLPKLNPVKDMGIEDPEFVELVNQIEELEQKLFAHPLHKSQDENQIRSFQRKAEVNHEIQQLKTKMRDSQVFFSSNVPLSQSDAYGEIFYTALVLGLCPVCRPSYDISPLPINKMLQKFRDELKNRSRVLKKLGHIDADGVVQLKGRAACLIDTGDELLVTELMFNGKFLITLT</sequence>
<evidence type="ECO:0000256" key="4">
    <source>
        <dbReference type="ARBA" id="ARBA00022840"/>
    </source>
</evidence>
<dbReference type="GO" id="GO:0005524">
    <property type="term" value="F:ATP binding"/>
    <property type="evidence" value="ECO:0007669"/>
    <property type="project" value="UniProtKB-KW"/>
</dbReference>
<reference evidence="7 8" key="1">
    <citation type="journal article" date="2018" name="PLoS Genet.">
        <title>Population sequencing reveals clonal diversity and ancestral inbreeding in the grapevine cultivar Chardonnay.</title>
        <authorList>
            <person name="Roach M.J."/>
            <person name="Johnson D.L."/>
            <person name="Bohlmann J."/>
            <person name="van Vuuren H.J."/>
            <person name="Jones S.J."/>
            <person name="Pretorius I.S."/>
            <person name="Schmidt S.A."/>
            <person name="Borneman A.R."/>
        </authorList>
    </citation>
    <scope>NUCLEOTIDE SEQUENCE [LARGE SCALE GENOMIC DNA]</scope>
    <source>
        <strain evidence="8">cv. Chardonnay</strain>
        <tissue evidence="7">Leaf</tissue>
    </source>
</reference>
<dbReference type="AlphaFoldDB" id="A0A438HWC2"/>
<evidence type="ECO:0000256" key="3">
    <source>
        <dbReference type="ARBA" id="ARBA00022806"/>
    </source>
</evidence>
<keyword evidence="3 7" id="KW-0347">Helicase</keyword>
<dbReference type="PANTHER" id="PTHR12131">
    <property type="entry name" value="ATP-DEPENDENT RNA AND DNA HELICASE"/>
    <property type="match status" value="1"/>
</dbReference>
<dbReference type="InterPro" id="IPR012961">
    <property type="entry name" value="Ski2/MTR4_C"/>
</dbReference>
<dbReference type="FunFam" id="2.40.30.300:FF:000001">
    <property type="entry name" value="Mtr4 exosome RNA helicase"/>
    <property type="match status" value="1"/>
</dbReference>
<dbReference type="Proteomes" id="UP000288805">
    <property type="component" value="Unassembled WGS sequence"/>
</dbReference>
<gene>
    <name evidence="7" type="primary">HEN2_2</name>
    <name evidence="7" type="ORF">CK203_034668</name>
</gene>
<keyword evidence="2" id="KW-0378">Hydrolase</keyword>
<name>A0A438HWC2_VITVI</name>
<protein>
    <submittedName>
        <fullName evidence="7">DExH-box ATP-dependent RNA helicase DExH10</fullName>
    </submittedName>
</protein>
<evidence type="ECO:0000313" key="7">
    <source>
        <dbReference type="EMBL" id="RVW88748.1"/>
    </source>
</evidence>
<dbReference type="Gene3D" id="2.40.30.300">
    <property type="match status" value="1"/>
</dbReference>
<dbReference type="InterPro" id="IPR025696">
    <property type="entry name" value="Beta-barrel_MTR4"/>
</dbReference>
<proteinExistence type="predicted"/>
<evidence type="ECO:0000259" key="6">
    <source>
        <dbReference type="Pfam" id="PF13234"/>
    </source>
</evidence>
<accession>A0A438HWC2</accession>
<dbReference type="GO" id="GO:0004386">
    <property type="term" value="F:helicase activity"/>
    <property type="evidence" value="ECO:0007669"/>
    <property type="project" value="UniProtKB-KW"/>
</dbReference>
<dbReference type="Pfam" id="PF08148">
    <property type="entry name" value="DSHCT"/>
    <property type="match status" value="1"/>
</dbReference>
<dbReference type="PANTHER" id="PTHR12131:SF7">
    <property type="entry name" value="EXOSOME RNA HELICASE MTR4"/>
    <property type="match status" value="1"/>
</dbReference>
<dbReference type="EMBL" id="QGNW01000170">
    <property type="protein sequence ID" value="RVW88748.1"/>
    <property type="molecule type" value="Genomic_DNA"/>
</dbReference>